<keyword evidence="2" id="KW-1185">Reference proteome</keyword>
<gene>
    <name evidence="1" type="ORF">D5086_019372</name>
</gene>
<accession>A0ACC4BH02</accession>
<reference evidence="1 2" key="1">
    <citation type="journal article" date="2024" name="Plant Biotechnol. J.">
        <title>Genome and CRISPR/Cas9 system of a widespread forest tree (Populus alba) in the world.</title>
        <authorList>
            <person name="Liu Y.J."/>
            <person name="Jiang P.F."/>
            <person name="Han X.M."/>
            <person name="Li X.Y."/>
            <person name="Wang H.M."/>
            <person name="Wang Y.J."/>
            <person name="Wang X.X."/>
            <person name="Zeng Q.Y."/>
        </authorList>
    </citation>
    <scope>NUCLEOTIDE SEQUENCE [LARGE SCALE GENOMIC DNA]</scope>
    <source>
        <strain evidence="2">cv. PAL-ZL1</strain>
    </source>
</reference>
<dbReference type="EMBL" id="RCHU02000010">
    <property type="protein sequence ID" value="KAL3577868.1"/>
    <property type="molecule type" value="Genomic_DNA"/>
</dbReference>
<protein>
    <submittedName>
        <fullName evidence="1">Uncharacterized protein</fullName>
    </submittedName>
</protein>
<proteinExistence type="predicted"/>
<comment type="caution">
    <text evidence="1">The sequence shown here is derived from an EMBL/GenBank/DDBJ whole genome shotgun (WGS) entry which is preliminary data.</text>
</comment>
<dbReference type="Proteomes" id="UP000309997">
    <property type="component" value="Unassembled WGS sequence"/>
</dbReference>
<evidence type="ECO:0000313" key="1">
    <source>
        <dbReference type="EMBL" id="KAL3577868.1"/>
    </source>
</evidence>
<organism evidence="1 2">
    <name type="scientific">Populus alba</name>
    <name type="common">White poplar</name>
    <dbReference type="NCBI Taxonomy" id="43335"/>
    <lineage>
        <taxon>Eukaryota</taxon>
        <taxon>Viridiplantae</taxon>
        <taxon>Streptophyta</taxon>
        <taxon>Embryophyta</taxon>
        <taxon>Tracheophyta</taxon>
        <taxon>Spermatophyta</taxon>
        <taxon>Magnoliopsida</taxon>
        <taxon>eudicotyledons</taxon>
        <taxon>Gunneridae</taxon>
        <taxon>Pentapetalae</taxon>
        <taxon>rosids</taxon>
        <taxon>fabids</taxon>
        <taxon>Malpighiales</taxon>
        <taxon>Salicaceae</taxon>
        <taxon>Saliceae</taxon>
        <taxon>Populus</taxon>
    </lineage>
</organism>
<evidence type="ECO:0000313" key="2">
    <source>
        <dbReference type="Proteomes" id="UP000309997"/>
    </source>
</evidence>
<sequence length="430" mass="49225">MAVVIRYVDNNGHIIEHFLGIQHVSDTTASSLKAAIEALFSKHGLSISRLRGQGYDGASNMRGEFNGLKALILNNNPSAYYVHCFAHRLQLTLVAVTKKHNEVGDVFNFISSIINIVGASCKMMEVIREKQYARIIEGLENREISSGRGLNQETSLRRYGNTRWGSHYITIIRLLAMFSSVLDVLEIIREDGMNSEQRTKAIVLIVSSFCIKHDIDILNMDDEYKLRGRSRRKSQGITNLHHFRYELFNNIIDIQLTELDDRFTETSMELLLCVACLSPNDSFSTFNKEKLIRLALFYPSEFSIVDLMVLGDQLDTYIIDLRGDDEFSGIEGIASLAEKMVKTKKNLIFPLVYMLIKLSLLLPVTTATVERVFSAMHIVKSRLRNKMGDKWMNDSLVVYIEKDIFDKIDNEAIMKRFQKYENNLKRTIII</sequence>
<name>A0ACC4BH02_POPAL</name>